<name>A0A1A9ZI61_GLOPL</name>
<evidence type="ECO:0000313" key="3">
    <source>
        <dbReference type="Proteomes" id="UP000092445"/>
    </source>
</evidence>
<evidence type="ECO:0000313" key="2">
    <source>
        <dbReference type="EnsemblMetazoa" id="GPAI015345-PA"/>
    </source>
</evidence>
<evidence type="ECO:0000256" key="1">
    <source>
        <dbReference type="SAM" id="MobiDB-lite"/>
    </source>
</evidence>
<feature type="region of interest" description="Disordered" evidence="1">
    <location>
        <begin position="1"/>
        <end position="22"/>
    </location>
</feature>
<accession>A0A1A9ZI61</accession>
<dbReference type="VEuPathDB" id="VectorBase:GPAI015345"/>
<dbReference type="EnsemblMetazoa" id="GPAI015345-RA">
    <property type="protein sequence ID" value="GPAI015345-PA"/>
    <property type="gene ID" value="GPAI015345"/>
</dbReference>
<sequence>MYSASLTPPLPPSLTSQHQQEQHHHSVYVQHIRFTLYMEYAISCGHIKSIMLSLGIPTVNLRSDYKYLNGTPKNSVGLKRSQEIHIINGYTRNLEVRVTQVQTARLVAVDVARVEEFEDSSSARVEEFEDSSSARVEEFEDSSSAEQLVHIADFGLNELLVAFLLPADNLEQAVEHIRDFA</sequence>
<dbReference type="AlphaFoldDB" id="A0A1A9ZI61"/>
<reference evidence="3" key="1">
    <citation type="submission" date="2014-03" db="EMBL/GenBank/DDBJ databases">
        <authorList>
            <person name="Aksoy S."/>
            <person name="Warren W."/>
            <person name="Wilson R.K."/>
        </authorList>
    </citation>
    <scope>NUCLEOTIDE SEQUENCE [LARGE SCALE GENOMIC DNA]</scope>
    <source>
        <strain evidence="3">IAEA</strain>
    </source>
</reference>
<dbReference type="Proteomes" id="UP000092445">
    <property type="component" value="Unassembled WGS sequence"/>
</dbReference>
<reference evidence="2" key="2">
    <citation type="submission" date="2020-05" db="UniProtKB">
        <authorList>
            <consortium name="EnsemblMetazoa"/>
        </authorList>
    </citation>
    <scope>IDENTIFICATION</scope>
    <source>
        <strain evidence="2">IAEA</strain>
    </source>
</reference>
<protein>
    <submittedName>
        <fullName evidence="2">Uncharacterized protein</fullName>
    </submittedName>
</protein>
<organism evidence="2 3">
    <name type="scientific">Glossina pallidipes</name>
    <name type="common">Tsetse fly</name>
    <dbReference type="NCBI Taxonomy" id="7398"/>
    <lineage>
        <taxon>Eukaryota</taxon>
        <taxon>Metazoa</taxon>
        <taxon>Ecdysozoa</taxon>
        <taxon>Arthropoda</taxon>
        <taxon>Hexapoda</taxon>
        <taxon>Insecta</taxon>
        <taxon>Pterygota</taxon>
        <taxon>Neoptera</taxon>
        <taxon>Endopterygota</taxon>
        <taxon>Diptera</taxon>
        <taxon>Brachycera</taxon>
        <taxon>Muscomorpha</taxon>
        <taxon>Hippoboscoidea</taxon>
        <taxon>Glossinidae</taxon>
        <taxon>Glossina</taxon>
    </lineage>
</organism>
<keyword evidence="3" id="KW-1185">Reference proteome</keyword>
<proteinExistence type="predicted"/>